<organism evidence="1">
    <name type="scientific">marine metagenome</name>
    <dbReference type="NCBI Taxonomy" id="408172"/>
    <lineage>
        <taxon>unclassified sequences</taxon>
        <taxon>metagenomes</taxon>
        <taxon>ecological metagenomes</taxon>
    </lineage>
</organism>
<proteinExistence type="predicted"/>
<gene>
    <name evidence="1" type="ORF">METZ01_LOCUS473093</name>
</gene>
<feature type="non-terminal residue" evidence="1">
    <location>
        <position position="245"/>
    </location>
</feature>
<dbReference type="SUPFAM" id="SSF141072">
    <property type="entry name" value="CalX-like"/>
    <property type="match status" value="1"/>
</dbReference>
<accession>A0A383BK37</accession>
<dbReference type="Gene3D" id="2.60.40.2030">
    <property type="match status" value="1"/>
</dbReference>
<evidence type="ECO:0000313" key="1">
    <source>
        <dbReference type="EMBL" id="SVE20239.1"/>
    </source>
</evidence>
<sequence length="245" mass="24504">ALANRDYESRSVSTVENLTATGCVGGVTLSKTTASATEGGSADAFTVVLDYHPTSDVVVTVTSSDTGEAQVNGTSPATLTFTVGNWSTPQTVTVTAVDDAGDDGNQDVALTVAVVDASSADEFDGTADQTVTATTTDNDTAGFTLSTTSASVTEGGSTATFTVVLDSEPSSDVVLSVSSGDTGEATVSASTLTFTAGNWNATQTVTVAGVDDSVDDGDQNTTVTIAVDDDNSDNAFDGVADQTVT</sequence>
<protein>
    <recommendedName>
        <fullName evidence="2">Cadherin domain-containing protein</fullName>
    </recommendedName>
</protein>
<dbReference type="EMBL" id="UINC01201068">
    <property type="protein sequence ID" value="SVE20239.1"/>
    <property type="molecule type" value="Genomic_DNA"/>
</dbReference>
<name>A0A383BK37_9ZZZZ</name>
<evidence type="ECO:0008006" key="2">
    <source>
        <dbReference type="Google" id="ProtNLM"/>
    </source>
</evidence>
<feature type="non-terminal residue" evidence="1">
    <location>
        <position position="1"/>
    </location>
</feature>
<dbReference type="AlphaFoldDB" id="A0A383BK37"/>
<dbReference type="InterPro" id="IPR038081">
    <property type="entry name" value="CalX-like_sf"/>
</dbReference>
<reference evidence="1" key="1">
    <citation type="submission" date="2018-05" db="EMBL/GenBank/DDBJ databases">
        <authorList>
            <person name="Lanie J.A."/>
            <person name="Ng W.-L."/>
            <person name="Kazmierczak K.M."/>
            <person name="Andrzejewski T.M."/>
            <person name="Davidsen T.M."/>
            <person name="Wayne K.J."/>
            <person name="Tettelin H."/>
            <person name="Glass J.I."/>
            <person name="Rusch D."/>
            <person name="Podicherti R."/>
            <person name="Tsui H.-C.T."/>
            <person name="Winkler M.E."/>
        </authorList>
    </citation>
    <scope>NUCLEOTIDE SEQUENCE</scope>
</reference>